<proteinExistence type="predicted"/>
<gene>
    <name evidence="2" type="ORF">A3C05_02835</name>
</gene>
<evidence type="ECO:0000313" key="3">
    <source>
        <dbReference type="Proteomes" id="UP000178743"/>
    </source>
</evidence>
<evidence type="ECO:0000259" key="1">
    <source>
        <dbReference type="Pfam" id="PF13020"/>
    </source>
</evidence>
<sequence>MVVRYPEKAIEFSPSRTEKQAIEIVMEYERKNGRKPEEVSNKKCGYDIKSGDRFIEVKGQKAKQPDVIGLYKTTLSKLGDNILHYFIYLVYDIKSNPKLKILPPEKIFGNIEMEQQFIIRGKIFKNIPIEQS</sequence>
<feature type="domain" description="Protein NO VEIN C-terminal" evidence="1">
    <location>
        <begin position="18"/>
        <end position="101"/>
    </location>
</feature>
<accession>A0A1F5W906</accession>
<protein>
    <recommendedName>
        <fullName evidence="1">Protein NO VEIN C-terminal domain-containing protein</fullName>
    </recommendedName>
</protein>
<dbReference type="Proteomes" id="UP000178743">
    <property type="component" value="Unassembled WGS sequence"/>
</dbReference>
<dbReference type="Pfam" id="PF13020">
    <property type="entry name" value="NOV_C"/>
    <property type="match status" value="1"/>
</dbReference>
<dbReference type="InterPro" id="IPR024975">
    <property type="entry name" value="NOV_C"/>
</dbReference>
<dbReference type="EMBL" id="MFHP01000024">
    <property type="protein sequence ID" value="OGF72137.1"/>
    <property type="molecule type" value="Genomic_DNA"/>
</dbReference>
<organism evidence="2 3">
    <name type="scientific">Candidatus Giovannonibacteria bacterium RIFCSPHIGHO2_02_FULL_45_40</name>
    <dbReference type="NCBI Taxonomy" id="1798337"/>
    <lineage>
        <taxon>Bacteria</taxon>
        <taxon>Candidatus Giovannoniibacteriota</taxon>
    </lineage>
</organism>
<comment type="caution">
    <text evidence="2">The sequence shown here is derived from an EMBL/GenBank/DDBJ whole genome shotgun (WGS) entry which is preliminary data.</text>
</comment>
<name>A0A1F5W906_9BACT</name>
<reference evidence="2 3" key="1">
    <citation type="journal article" date="2016" name="Nat. Commun.">
        <title>Thousands of microbial genomes shed light on interconnected biogeochemical processes in an aquifer system.</title>
        <authorList>
            <person name="Anantharaman K."/>
            <person name="Brown C.T."/>
            <person name="Hug L.A."/>
            <person name="Sharon I."/>
            <person name="Castelle C.J."/>
            <person name="Probst A.J."/>
            <person name="Thomas B.C."/>
            <person name="Singh A."/>
            <person name="Wilkins M.J."/>
            <person name="Karaoz U."/>
            <person name="Brodie E.L."/>
            <person name="Williams K.H."/>
            <person name="Hubbard S.S."/>
            <person name="Banfield J.F."/>
        </authorList>
    </citation>
    <scope>NUCLEOTIDE SEQUENCE [LARGE SCALE GENOMIC DNA]</scope>
</reference>
<dbReference type="AlphaFoldDB" id="A0A1F5W906"/>
<evidence type="ECO:0000313" key="2">
    <source>
        <dbReference type="EMBL" id="OGF72137.1"/>
    </source>
</evidence>